<keyword evidence="5" id="KW-1185">Reference proteome</keyword>
<evidence type="ECO:0000259" key="3">
    <source>
        <dbReference type="PROSITE" id="PS50977"/>
    </source>
</evidence>
<feature type="domain" description="HTH tetR-type" evidence="3">
    <location>
        <begin position="87"/>
        <end position="146"/>
    </location>
</feature>
<dbReference type="OrthoDB" id="4214267at2"/>
<keyword evidence="1 2" id="KW-0238">DNA-binding</keyword>
<organism evidence="4 5">
    <name type="scientific">Agromyces intestinalis</name>
    <dbReference type="NCBI Taxonomy" id="2592652"/>
    <lineage>
        <taxon>Bacteria</taxon>
        <taxon>Bacillati</taxon>
        <taxon>Actinomycetota</taxon>
        <taxon>Actinomycetes</taxon>
        <taxon>Micrococcales</taxon>
        <taxon>Microbacteriaceae</taxon>
        <taxon>Agromyces</taxon>
    </lineage>
</organism>
<evidence type="ECO:0000313" key="5">
    <source>
        <dbReference type="Proteomes" id="UP000324678"/>
    </source>
</evidence>
<dbReference type="PANTHER" id="PTHR30055">
    <property type="entry name" value="HTH-TYPE TRANSCRIPTIONAL REGULATOR RUTR"/>
    <property type="match status" value="1"/>
</dbReference>
<sequence>MPGRHIHTAGERIDVERFRVFAIHPIAHASQQREIAQALRFVRAPHPGDASTRTGGCPATNPLVCLELPVDRPVCHTDAVASSPARPSPAVRILDTANRLFYDEGFRVGIDRVISESKVAKASFYRAYPSKDDLIVAVLRRRHEEWTRWFVRRVDALTTERGRSLVRLADALGEWFARDDFRGSPFTNAMADASLPRTAVEVVHRHDEALRRALLAYLEHVGLEASDEVADQVSLIVEGAIVRAQRADRPDAAAAAARAAASLLARLDRPV</sequence>
<dbReference type="SUPFAM" id="SSF48498">
    <property type="entry name" value="Tetracyclin repressor-like, C-terminal domain"/>
    <property type="match status" value="1"/>
</dbReference>
<dbReference type="GO" id="GO:0003700">
    <property type="term" value="F:DNA-binding transcription factor activity"/>
    <property type="evidence" value="ECO:0007669"/>
    <property type="project" value="TreeGrafter"/>
</dbReference>
<dbReference type="InterPro" id="IPR001647">
    <property type="entry name" value="HTH_TetR"/>
</dbReference>
<dbReference type="Gene3D" id="1.10.357.10">
    <property type="entry name" value="Tetracycline Repressor, domain 2"/>
    <property type="match status" value="1"/>
</dbReference>
<dbReference type="PANTHER" id="PTHR30055:SF200">
    <property type="entry name" value="HTH-TYPE TRANSCRIPTIONAL REPRESSOR BDCR"/>
    <property type="match status" value="1"/>
</dbReference>
<dbReference type="KEGG" id="ail:FLP10_00150"/>
<dbReference type="GO" id="GO:0000976">
    <property type="term" value="F:transcription cis-regulatory region binding"/>
    <property type="evidence" value="ECO:0007669"/>
    <property type="project" value="TreeGrafter"/>
</dbReference>
<dbReference type="Proteomes" id="UP000324678">
    <property type="component" value="Chromosome"/>
</dbReference>
<reference evidence="4 5" key="1">
    <citation type="submission" date="2019-09" db="EMBL/GenBank/DDBJ databases">
        <title>Genome sequencing of strain KACC 19306.</title>
        <authorList>
            <person name="Heo J."/>
            <person name="Kim S.-J."/>
            <person name="Kim J.-S."/>
            <person name="Hong S.-B."/>
            <person name="Kwon S.-W."/>
        </authorList>
    </citation>
    <scope>NUCLEOTIDE SEQUENCE [LARGE SCALE GENOMIC DNA]</scope>
    <source>
        <strain evidence="4 5">KACC 19306</strain>
    </source>
</reference>
<feature type="DNA-binding region" description="H-T-H motif" evidence="2">
    <location>
        <begin position="109"/>
        <end position="128"/>
    </location>
</feature>
<proteinExistence type="predicted"/>
<dbReference type="PRINTS" id="PR00455">
    <property type="entry name" value="HTHTETR"/>
</dbReference>
<dbReference type="AlphaFoldDB" id="A0A5C1YAK4"/>
<dbReference type="Pfam" id="PF00440">
    <property type="entry name" value="TetR_N"/>
    <property type="match status" value="1"/>
</dbReference>
<protein>
    <submittedName>
        <fullName evidence="4">TetR/AcrR family transcriptional regulator</fullName>
    </submittedName>
</protein>
<gene>
    <name evidence="4" type="ORF">FLP10_00150</name>
</gene>
<evidence type="ECO:0000313" key="4">
    <source>
        <dbReference type="EMBL" id="QEO13001.1"/>
    </source>
</evidence>
<evidence type="ECO:0000256" key="2">
    <source>
        <dbReference type="PROSITE-ProRule" id="PRU00335"/>
    </source>
</evidence>
<name>A0A5C1YAK4_9MICO</name>
<dbReference type="InterPro" id="IPR036271">
    <property type="entry name" value="Tet_transcr_reg_TetR-rel_C_sf"/>
</dbReference>
<dbReference type="InterPro" id="IPR009057">
    <property type="entry name" value="Homeodomain-like_sf"/>
</dbReference>
<dbReference type="PROSITE" id="PS50977">
    <property type="entry name" value="HTH_TETR_2"/>
    <property type="match status" value="1"/>
</dbReference>
<evidence type="ECO:0000256" key="1">
    <source>
        <dbReference type="ARBA" id="ARBA00023125"/>
    </source>
</evidence>
<accession>A0A5C1YAK4</accession>
<dbReference type="InterPro" id="IPR050109">
    <property type="entry name" value="HTH-type_TetR-like_transc_reg"/>
</dbReference>
<dbReference type="SUPFAM" id="SSF46689">
    <property type="entry name" value="Homeodomain-like"/>
    <property type="match status" value="1"/>
</dbReference>
<dbReference type="EMBL" id="CP043505">
    <property type="protein sequence ID" value="QEO13001.1"/>
    <property type="molecule type" value="Genomic_DNA"/>
</dbReference>